<keyword evidence="3 5" id="KW-0732">Signal</keyword>
<evidence type="ECO:0000313" key="7">
    <source>
        <dbReference type="Proteomes" id="UP000245020"/>
    </source>
</evidence>
<dbReference type="InterPro" id="IPR050263">
    <property type="entry name" value="Bact_Fimbrial_Adh_Pro"/>
</dbReference>
<evidence type="ECO:0000256" key="2">
    <source>
        <dbReference type="ARBA" id="ARBA00006671"/>
    </source>
</evidence>
<proteinExistence type="inferred from homology"/>
<dbReference type="GO" id="GO:0009289">
    <property type="term" value="C:pilus"/>
    <property type="evidence" value="ECO:0007669"/>
    <property type="project" value="UniProtKB-SubCell"/>
</dbReference>
<dbReference type="AlphaFoldDB" id="A0A2U2AEW1"/>
<dbReference type="InterPro" id="IPR008966">
    <property type="entry name" value="Adhesion_dom_sf"/>
</dbReference>
<dbReference type="InterPro" id="IPR036937">
    <property type="entry name" value="Adhesion_dom_fimbrial_sf"/>
</dbReference>
<evidence type="ECO:0000313" key="6">
    <source>
        <dbReference type="EMBL" id="PWD81119.1"/>
    </source>
</evidence>
<dbReference type="SUPFAM" id="SSF49401">
    <property type="entry name" value="Bacterial adhesins"/>
    <property type="match status" value="1"/>
</dbReference>
<dbReference type="EMBL" id="QEWQ01000003">
    <property type="protein sequence ID" value="PWD81119.1"/>
    <property type="molecule type" value="Genomic_DNA"/>
</dbReference>
<accession>A0A2U2AEW1</accession>
<keyword evidence="4" id="KW-0281">Fimbrium</keyword>
<feature type="signal peptide" evidence="5">
    <location>
        <begin position="1"/>
        <end position="19"/>
    </location>
</feature>
<organism evidence="6 7">
    <name type="scientific">Ignatzschineria ureiclastica</name>
    <dbReference type="NCBI Taxonomy" id="472582"/>
    <lineage>
        <taxon>Bacteria</taxon>
        <taxon>Pseudomonadati</taxon>
        <taxon>Pseudomonadota</taxon>
        <taxon>Gammaproteobacteria</taxon>
        <taxon>Cardiobacteriales</taxon>
        <taxon>Ignatzschineriaceae</taxon>
        <taxon>Ignatzschineria</taxon>
    </lineage>
</organism>
<dbReference type="OrthoDB" id="6466381at2"/>
<reference evidence="7" key="1">
    <citation type="submission" date="2018-05" db="EMBL/GenBank/DDBJ databases">
        <title>Ignatzschineria dubaiensis sp. nov., isolated from necrotic foot tissues of dromedaries (Camelus dromedarius) and associated maggots in Dubai, United Arab Emirates.</title>
        <authorList>
            <person name="Tsang C.C."/>
            <person name="Tang J.Y.M."/>
            <person name="Fong J.Y.H."/>
            <person name="Kinne J."/>
            <person name="Lee H.H."/>
            <person name="Joseph M."/>
            <person name="Jose S."/>
            <person name="Schuster R.K."/>
            <person name="Tang Y."/>
            <person name="Sivakumar S."/>
            <person name="Chen J.H.K."/>
            <person name="Teng J.L.L."/>
            <person name="Lau S.K.P."/>
            <person name="Wernery U."/>
            <person name="Woo P.C.Y."/>
        </authorList>
    </citation>
    <scope>NUCLEOTIDE SEQUENCE [LARGE SCALE GENOMIC DNA]</scope>
    <source>
        <strain evidence="7">KCTC 22644</strain>
    </source>
</reference>
<dbReference type="RefSeq" id="WP_109189023.1">
    <property type="nucleotide sequence ID" value="NZ_BMYA01000003.1"/>
</dbReference>
<evidence type="ECO:0000256" key="3">
    <source>
        <dbReference type="ARBA" id="ARBA00022729"/>
    </source>
</evidence>
<name>A0A2U2AEW1_9GAMM</name>
<protein>
    <recommendedName>
        <fullName evidence="8">Type 1 fimbrial protein</fullName>
    </recommendedName>
</protein>
<keyword evidence="7" id="KW-1185">Reference proteome</keyword>
<dbReference type="PANTHER" id="PTHR33420">
    <property type="entry name" value="FIMBRIAL SUBUNIT ELFA-RELATED"/>
    <property type="match status" value="1"/>
</dbReference>
<dbReference type="Gene3D" id="2.60.40.1090">
    <property type="entry name" value="Fimbrial-type adhesion domain"/>
    <property type="match status" value="1"/>
</dbReference>
<dbReference type="PANTHER" id="PTHR33420:SF3">
    <property type="entry name" value="FIMBRIAL SUBUNIT ELFA"/>
    <property type="match status" value="1"/>
</dbReference>
<sequence length="194" mass="20729">MKKLNLTVIAILTSLSAVWADTSPVAGSNGQVKFSGAITEKGCTLVSGNSTTIDLGSVTVATLAQLSGTALHENTWTQGLLKFIDCEIDSGISAVYLSILPGDVIDWGNRGTEWLWRNQGTAKNVYVDVAIIDKNGSHSVTGKEKTDYYEADIDPVNKTALFIVKGRIVGDYGKNVMPTPGSVEATVTFVTHYK</sequence>
<comment type="caution">
    <text evidence="6">The sequence shown here is derived from an EMBL/GenBank/DDBJ whole genome shotgun (WGS) entry which is preliminary data.</text>
</comment>
<gene>
    <name evidence="6" type="ORF">DC083_04260</name>
</gene>
<evidence type="ECO:0008006" key="8">
    <source>
        <dbReference type="Google" id="ProtNLM"/>
    </source>
</evidence>
<comment type="subcellular location">
    <subcellularLocation>
        <location evidence="1">Fimbrium</location>
    </subcellularLocation>
</comment>
<dbReference type="Proteomes" id="UP000245020">
    <property type="component" value="Unassembled WGS sequence"/>
</dbReference>
<comment type="similarity">
    <text evidence="2">Belongs to the fimbrial protein family.</text>
</comment>
<evidence type="ECO:0000256" key="5">
    <source>
        <dbReference type="SAM" id="SignalP"/>
    </source>
</evidence>
<feature type="chain" id="PRO_5015663742" description="Type 1 fimbrial protein" evidence="5">
    <location>
        <begin position="20"/>
        <end position="194"/>
    </location>
</feature>
<evidence type="ECO:0000256" key="1">
    <source>
        <dbReference type="ARBA" id="ARBA00004561"/>
    </source>
</evidence>
<dbReference type="GO" id="GO:0043709">
    <property type="term" value="P:cell adhesion involved in single-species biofilm formation"/>
    <property type="evidence" value="ECO:0007669"/>
    <property type="project" value="TreeGrafter"/>
</dbReference>
<evidence type="ECO:0000256" key="4">
    <source>
        <dbReference type="ARBA" id="ARBA00023263"/>
    </source>
</evidence>